<dbReference type="HOGENOM" id="CLU_092055_0_0_7"/>
<dbReference type="InParanoid" id="Q74AV2"/>
<reference evidence="1 2" key="2">
    <citation type="journal article" date="2012" name="BMC Genomics">
        <title>Comparative genomic analysis of Geobacter sulfurreducens KN400, a strain with enhanced capacity for extracellular electron transfer and electricity production.</title>
        <authorList>
            <person name="Butler J.E."/>
            <person name="Young N.D."/>
            <person name="Aklujkar M."/>
            <person name="Lovley D.R."/>
        </authorList>
    </citation>
    <scope>NUCLEOTIDE SEQUENCE [LARGE SCALE GENOMIC DNA]</scope>
    <source>
        <strain evidence="2">ATCC 51573 / DSM 12127 / PCA</strain>
    </source>
</reference>
<dbReference type="SUPFAM" id="SSF53335">
    <property type="entry name" value="S-adenosyl-L-methionine-dependent methyltransferases"/>
    <property type="match status" value="1"/>
</dbReference>
<dbReference type="OrthoDB" id="8441856at2"/>
<dbReference type="AlphaFoldDB" id="Q74AV2"/>
<dbReference type="Proteomes" id="UP000000577">
    <property type="component" value="Chromosome"/>
</dbReference>
<gene>
    <name evidence="1" type="ordered locus">GSU2248</name>
</gene>
<evidence type="ECO:0008006" key="3">
    <source>
        <dbReference type="Google" id="ProtNLM"/>
    </source>
</evidence>
<dbReference type="RefSeq" id="WP_010942888.1">
    <property type="nucleotide sequence ID" value="NC_002939.5"/>
</dbReference>
<dbReference type="EnsemblBacteria" id="AAR35624">
    <property type="protein sequence ID" value="AAR35624"/>
    <property type="gene ID" value="GSU2248"/>
</dbReference>
<evidence type="ECO:0000313" key="2">
    <source>
        <dbReference type="Proteomes" id="UP000000577"/>
    </source>
</evidence>
<organism evidence="1 2">
    <name type="scientific">Geobacter sulfurreducens (strain ATCC 51573 / DSM 12127 / PCA)</name>
    <dbReference type="NCBI Taxonomy" id="243231"/>
    <lineage>
        <taxon>Bacteria</taxon>
        <taxon>Pseudomonadati</taxon>
        <taxon>Thermodesulfobacteriota</taxon>
        <taxon>Desulfuromonadia</taxon>
        <taxon>Geobacterales</taxon>
        <taxon>Geobacteraceae</taxon>
        <taxon>Geobacter</taxon>
    </lineage>
</organism>
<reference evidence="1 2" key="1">
    <citation type="journal article" date="2003" name="Science">
        <title>Genome of Geobacter sulfurreducens: metal reduction in subsurface environments.</title>
        <authorList>
            <person name="Methe B.A."/>
            <person name="Nelson K.E."/>
            <person name="Eisen J.A."/>
            <person name="Paulsen I.T."/>
            <person name="Nelson W."/>
            <person name="Heidelberg J.F."/>
            <person name="Wu D."/>
            <person name="Wu M."/>
            <person name="Ward N."/>
            <person name="Beanan M.J."/>
            <person name="Dodson R.J."/>
            <person name="Madupu R."/>
            <person name="Brinkac L.M."/>
            <person name="Daugherty S.C."/>
            <person name="DeBoy R.T."/>
            <person name="Durkin A.S."/>
            <person name="Gwinn M."/>
            <person name="Kolonay J.F."/>
            <person name="Sullivan S.A."/>
            <person name="Haft D.H."/>
            <person name="Selengut J."/>
            <person name="Davidsen T.M."/>
            <person name="Zafar N."/>
            <person name="White O."/>
            <person name="Tran B."/>
            <person name="Romero C."/>
            <person name="Forberger H.A."/>
            <person name="Weidman J."/>
            <person name="Khouri H."/>
            <person name="Feldblyum T.V."/>
            <person name="Utterback T.R."/>
            <person name="Van Aken S.E."/>
            <person name="Lovley D.R."/>
            <person name="Fraser C.M."/>
        </authorList>
    </citation>
    <scope>NUCLEOTIDE SEQUENCE [LARGE SCALE GENOMIC DNA]</scope>
    <source>
        <strain evidence="2">ATCC 51573 / DSM 12127 / PCA</strain>
    </source>
</reference>
<evidence type="ECO:0000313" key="1">
    <source>
        <dbReference type="EMBL" id="AAR35624.1"/>
    </source>
</evidence>
<dbReference type="PATRIC" id="fig|243231.5.peg.2279"/>
<dbReference type="InterPro" id="IPR029063">
    <property type="entry name" value="SAM-dependent_MTases_sf"/>
</dbReference>
<dbReference type="STRING" id="243231.GSU2248"/>
<accession>Q74AV2</accession>
<dbReference type="EMBL" id="AE017180">
    <property type="protein sequence ID" value="AAR35624.1"/>
    <property type="molecule type" value="Genomic_DNA"/>
</dbReference>
<dbReference type="KEGG" id="gsu:GSU2248"/>
<sequence>MAVTWVEAGKLFPEAIKKLQHVRVLMDIGCGIRPQQFLRPLVHICCEPFGQYVEHLQTLIKERTDRNYVVINATWAETVRLFPPKSVDTVILNDVIEHLEKEEAVNLLRATERIARRQIALFTPLGFMPQSHPDGKDAWGLDGGAWQEHKSGWQPDDFDETWDIVAAEVFHKSDSMGNELEKPFGALWAIKTFDDELSTGQGVLSVKQKMYSLVDYTFKKMSKLTR</sequence>
<dbReference type="Gene3D" id="3.40.50.150">
    <property type="entry name" value="Vaccinia Virus protein VP39"/>
    <property type="match status" value="1"/>
</dbReference>
<keyword evidence="2" id="KW-1185">Reference proteome</keyword>
<dbReference type="SMR" id="Q74AV2"/>
<protein>
    <recommendedName>
        <fullName evidence="3">Methyltransferase type 11 domain-containing protein</fullName>
    </recommendedName>
</protein>
<proteinExistence type="predicted"/>
<dbReference type="CDD" id="cd02440">
    <property type="entry name" value="AdoMet_MTases"/>
    <property type="match status" value="1"/>
</dbReference>
<dbReference type="eggNOG" id="COG1215">
    <property type="taxonomic scope" value="Bacteria"/>
</dbReference>
<name>Q74AV2_GEOSL</name>